<reference evidence="4" key="1">
    <citation type="journal article" date="2013" name="Stand. Genomic Sci.">
        <title>Complete genome sequence of Coriobacterium glomerans type strain (PW2(T)) from the midgut of Pyrrhocoris apterus L. (red soldier bug).</title>
        <authorList>
            <person name="Stackebrandt E."/>
            <person name="Zeytun A."/>
            <person name="Lapidus A."/>
            <person name="Nolan M."/>
            <person name="Lucas S."/>
            <person name="Hammon N."/>
            <person name="Deshpande S."/>
            <person name="Cheng J.F."/>
            <person name="Tapia R."/>
            <person name="Goodwin L.A."/>
            <person name="Pitluck S."/>
            <person name="Liolios K."/>
            <person name="Pagani I."/>
            <person name="Ivanova N."/>
            <person name="Mavromatis K."/>
            <person name="Mikhailova N."/>
            <person name="Huntemann M."/>
            <person name="Pati A."/>
            <person name="Chen A."/>
            <person name="Palaniappan K."/>
            <person name="Chang Y.J."/>
            <person name="Land M."/>
            <person name="Hauser L."/>
            <person name="Rohde M."/>
            <person name="Pukall R."/>
            <person name="Goker M."/>
            <person name="Detter J.C."/>
            <person name="Woyke T."/>
            <person name="Bristow J."/>
            <person name="Eisen J.A."/>
            <person name="Markowitz V."/>
            <person name="Hugenholtz P."/>
            <person name="Kyrpides N.C."/>
            <person name="Klenk H.P."/>
        </authorList>
    </citation>
    <scope>NUCLEOTIDE SEQUENCE</scope>
    <source>
        <strain evidence="4">ATCC 49209 / DSM 20642 / JCM 10262 / PW2</strain>
    </source>
</reference>
<dbReference type="EMBL" id="CP002628">
    <property type="protein sequence ID" value="AEB06532.1"/>
    <property type="molecule type" value="Genomic_DNA"/>
</dbReference>
<evidence type="ECO:0000256" key="1">
    <source>
        <dbReference type="SAM" id="MobiDB-lite"/>
    </source>
</evidence>
<sequence length="169" mass="18850">MSDLASPRTEPVPTDPSKRDPAEVEWLYLHGTDFADQPDLFHGVSTYLLDHGYVRPGFEQALAKRERSFPTGLPTQPAVAIPHTDGEHVLREAIACIVNKRPIEFVEMCGEADDIVCPSVFFILVMREGKTHLDVLSSLIERIQQGGLVSRIMRAADEAELREVIASVW</sequence>
<dbReference type="Pfam" id="PF00359">
    <property type="entry name" value="PTS_EIIA_2"/>
    <property type="match status" value="1"/>
</dbReference>
<dbReference type="eggNOG" id="COG1762">
    <property type="taxonomic scope" value="Bacteria"/>
</dbReference>
<name>F2NAK5_CORGP</name>
<dbReference type="Gene3D" id="3.40.930.10">
    <property type="entry name" value="Mannitol-specific EII, Chain A"/>
    <property type="match status" value="1"/>
</dbReference>
<accession>F2NAK5</accession>
<dbReference type="InterPro" id="IPR002178">
    <property type="entry name" value="PTS_EIIA_type-2_dom"/>
</dbReference>
<dbReference type="CDD" id="cd00211">
    <property type="entry name" value="PTS_IIA_fru"/>
    <property type="match status" value="1"/>
</dbReference>
<dbReference type="AlphaFoldDB" id="F2NAK5"/>
<gene>
    <name evidence="3" type="ordered locus">Corgl_0414</name>
</gene>
<feature type="region of interest" description="Disordered" evidence="1">
    <location>
        <begin position="1"/>
        <end position="20"/>
    </location>
</feature>
<evidence type="ECO:0000313" key="4">
    <source>
        <dbReference type="Proteomes" id="UP000006851"/>
    </source>
</evidence>
<organism evidence="3 4">
    <name type="scientific">Coriobacterium glomerans (strain ATCC 49209 / DSM 20642 / JCM 10262 / PW2)</name>
    <dbReference type="NCBI Taxonomy" id="700015"/>
    <lineage>
        <taxon>Bacteria</taxon>
        <taxon>Bacillati</taxon>
        <taxon>Actinomycetota</taxon>
        <taxon>Coriobacteriia</taxon>
        <taxon>Coriobacteriales</taxon>
        <taxon>Coriobacteriaceae</taxon>
        <taxon>Coriobacterium</taxon>
    </lineage>
</organism>
<dbReference type="SUPFAM" id="SSF55804">
    <property type="entry name" value="Phoshotransferase/anion transport protein"/>
    <property type="match status" value="1"/>
</dbReference>
<evidence type="ECO:0000259" key="2">
    <source>
        <dbReference type="PROSITE" id="PS51094"/>
    </source>
</evidence>
<dbReference type="PROSITE" id="PS51094">
    <property type="entry name" value="PTS_EIIA_TYPE_2"/>
    <property type="match status" value="1"/>
</dbReference>
<feature type="domain" description="PTS EIIA type-2" evidence="2">
    <location>
        <begin position="20"/>
        <end position="168"/>
    </location>
</feature>
<dbReference type="Proteomes" id="UP000006851">
    <property type="component" value="Chromosome"/>
</dbReference>
<dbReference type="PANTHER" id="PTHR47738:SF3">
    <property type="entry name" value="PHOSPHOTRANSFERASE SYSTEM MANNITOL_FRUCTOSE-SPECIFIC IIA DOMAIN CONTAINING PROTEIN"/>
    <property type="match status" value="1"/>
</dbReference>
<dbReference type="KEGG" id="cgo:Corgl_0414"/>
<dbReference type="RefSeq" id="WP_013708275.1">
    <property type="nucleotide sequence ID" value="NC_015389.1"/>
</dbReference>
<dbReference type="PANTHER" id="PTHR47738">
    <property type="entry name" value="PTS SYSTEM FRUCTOSE-LIKE EIIA COMPONENT-RELATED"/>
    <property type="match status" value="1"/>
</dbReference>
<dbReference type="InterPro" id="IPR051541">
    <property type="entry name" value="PTS_SugarTrans_NitroReg"/>
</dbReference>
<dbReference type="HOGENOM" id="CLU_072531_6_0_11"/>
<evidence type="ECO:0000313" key="3">
    <source>
        <dbReference type="EMBL" id="AEB06532.1"/>
    </source>
</evidence>
<dbReference type="InterPro" id="IPR016152">
    <property type="entry name" value="PTrfase/Anion_transptr"/>
</dbReference>
<protein>
    <submittedName>
        <fullName evidence="3">PTS IIA-like nitrogen-regulatory protein PtsN</fullName>
    </submittedName>
</protein>
<keyword evidence="4" id="KW-1185">Reference proteome</keyword>
<dbReference type="STRING" id="700015.Corgl_0414"/>
<proteinExistence type="predicted"/>